<evidence type="ECO:0000256" key="1">
    <source>
        <dbReference type="SAM" id="MobiDB-lite"/>
    </source>
</evidence>
<feature type="non-terminal residue" evidence="2">
    <location>
        <position position="74"/>
    </location>
</feature>
<reference evidence="2" key="1">
    <citation type="journal article" date="2023" name="Genome Biol. Evol.">
        <title>Long-read-based Genome Assembly of Drosophila gunungcola Reveals Fewer Chemosensory Genes in Flower-breeding Species.</title>
        <authorList>
            <person name="Negi A."/>
            <person name="Liao B.Y."/>
            <person name="Yeh S.D."/>
        </authorList>
    </citation>
    <scope>NUCLEOTIDE SEQUENCE</scope>
    <source>
        <strain evidence="2">Sukarami</strain>
    </source>
</reference>
<organism evidence="2 3">
    <name type="scientific">Drosophila gunungcola</name>
    <name type="common">fruit fly</name>
    <dbReference type="NCBI Taxonomy" id="103775"/>
    <lineage>
        <taxon>Eukaryota</taxon>
        <taxon>Metazoa</taxon>
        <taxon>Ecdysozoa</taxon>
        <taxon>Arthropoda</taxon>
        <taxon>Hexapoda</taxon>
        <taxon>Insecta</taxon>
        <taxon>Pterygota</taxon>
        <taxon>Neoptera</taxon>
        <taxon>Endopterygota</taxon>
        <taxon>Diptera</taxon>
        <taxon>Brachycera</taxon>
        <taxon>Muscomorpha</taxon>
        <taxon>Ephydroidea</taxon>
        <taxon>Drosophilidae</taxon>
        <taxon>Drosophila</taxon>
        <taxon>Sophophora</taxon>
    </lineage>
</organism>
<comment type="caution">
    <text evidence="2">The sequence shown here is derived from an EMBL/GenBank/DDBJ whole genome shotgun (WGS) entry which is preliminary data.</text>
</comment>
<evidence type="ECO:0000313" key="3">
    <source>
        <dbReference type="Proteomes" id="UP001059596"/>
    </source>
</evidence>
<keyword evidence="3" id="KW-1185">Reference proteome</keyword>
<feature type="region of interest" description="Disordered" evidence="1">
    <location>
        <begin position="36"/>
        <end position="60"/>
    </location>
</feature>
<accession>A0A9Q0BNH0</accession>
<protein>
    <submittedName>
        <fullName evidence="2">Uncharacterized protein</fullName>
    </submittedName>
</protein>
<name>A0A9Q0BNH0_9MUSC</name>
<gene>
    <name evidence="2" type="ORF">M5D96_009086</name>
</gene>
<evidence type="ECO:0000313" key="2">
    <source>
        <dbReference type="EMBL" id="KAI8038045.1"/>
    </source>
</evidence>
<dbReference type="EMBL" id="JAMKOV010000009">
    <property type="protein sequence ID" value="KAI8038045.1"/>
    <property type="molecule type" value="Genomic_DNA"/>
</dbReference>
<proteinExistence type="predicted"/>
<sequence length="74" mass="8616">NFPLFKYFAFTTNETKWPAKLPESGVPLFELRQTFRAPSPSPRTPEEATRTRTTTSSVMSTAERYTRFRNARLQ</sequence>
<dbReference type="Proteomes" id="UP001059596">
    <property type="component" value="Unassembled WGS sequence"/>
</dbReference>
<feature type="non-terminal residue" evidence="2">
    <location>
        <position position="1"/>
    </location>
</feature>
<dbReference type="AlphaFoldDB" id="A0A9Q0BNH0"/>